<dbReference type="EMBL" id="JOPB01000001">
    <property type="protein sequence ID" value="OUI79491.1"/>
    <property type="molecule type" value="Genomic_DNA"/>
</dbReference>
<protein>
    <submittedName>
        <fullName evidence="1">Uncharacterized protein</fullName>
    </submittedName>
</protein>
<evidence type="ECO:0000313" key="1">
    <source>
        <dbReference type="EMBL" id="OUI79491.1"/>
    </source>
</evidence>
<dbReference type="PROSITE" id="PS51257">
    <property type="entry name" value="PROKAR_LIPOPROTEIN"/>
    <property type="match status" value="1"/>
</dbReference>
<dbReference type="AlphaFoldDB" id="A0A251ZXW2"/>
<dbReference type="RefSeq" id="WP_040363785.1">
    <property type="nucleotide sequence ID" value="NZ_JOPB01000001.1"/>
</dbReference>
<name>A0A251ZXW2_9PROT</name>
<dbReference type="Proteomes" id="UP000194946">
    <property type="component" value="Unassembled WGS sequence"/>
</dbReference>
<reference evidence="2" key="1">
    <citation type="submission" date="2014-06" db="EMBL/GenBank/DDBJ databases">
        <authorList>
            <person name="Winans N.J."/>
            <person name="Newell P.D."/>
            <person name="Douglas A.E."/>
        </authorList>
    </citation>
    <scope>NUCLEOTIDE SEQUENCE [LARGE SCALE GENOMIC DNA]</scope>
    <source>
        <strain evidence="2">DmL_052</strain>
    </source>
</reference>
<comment type="caution">
    <text evidence="1">The sequence shown here is derived from an EMBL/GenBank/DDBJ whole genome shotgun (WGS) entry which is preliminary data.</text>
</comment>
<evidence type="ECO:0000313" key="2">
    <source>
        <dbReference type="Proteomes" id="UP000194946"/>
    </source>
</evidence>
<keyword evidence="2" id="KW-1185">Reference proteome</keyword>
<gene>
    <name evidence="1" type="ORF">HK18_02755</name>
</gene>
<accession>A0A251ZXW2</accession>
<organism evidence="1 2">
    <name type="scientific">Commensalibacter intestini</name>
    <dbReference type="NCBI Taxonomy" id="479936"/>
    <lineage>
        <taxon>Bacteria</taxon>
        <taxon>Pseudomonadati</taxon>
        <taxon>Pseudomonadota</taxon>
        <taxon>Alphaproteobacteria</taxon>
        <taxon>Acetobacterales</taxon>
        <taxon>Acetobacteraceae</taxon>
    </lineage>
</organism>
<sequence length="135" mass="15418">MNKFNLCGSFLSIMMLLGCSTSYSPEDLQLTKAPPSQLRVMQSKQFSQTDQTILLQSVMKTLAGLDFQVIRVDTQLGLIEAMQLQNDHIMQVNVIIEHLPTNGSIIRMNARYNQYPVEDPNIYQRFFETLSKNLS</sequence>
<proteinExistence type="predicted"/>